<feature type="compositionally biased region" description="Basic and acidic residues" evidence="1">
    <location>
        <begin position="1"/>
        <end position="11"/>
    </location>
</feature>
<keyword evidence="3" id="KW-1185">Reference proteome</keyword>
<organism evidence="2 3">
    <name type="scientific">Miscanthus lutarioriparius</name>
    <dbReference type="NCBI Taxonomy" id="422564"/>
    <lineage>
        <taxon>Eukaryota</taxon>
        <taxon>Viridiplantae</taxon>
        <taxon>Streptophyta</taxon>
        <taxon>Embryophyta</taxon>
        <taxon>Tracheophyta</taxon>
        <taxon>Spermatophyta</taxon>
        <taxon>Magnoliopsida</taxon>
        <taxon>Liliopsida</taxon>
        <taxon>Poales</taxon>
        <taxon>Poaceae</taxon>
        <taxon>PACMAD clade</taxon>
        <taxon>Panicoideae</taxon>
        <taxon>Andropogonodae</taxon>
        <taxon>Andropogoneae</taxon>
        <taxon>Saccharinae</taxon>
        <taxon>Miscanthus</taxon>
    </lineage>
</organism>
<sequence length="168" mass="19476">MNENRKARQEQSRCNVSATWSNSRTRDGSRILSVPPIESFRYQRNTDTPFRDQSPSDIESFRHRRNINTLLRDQSPSNEARRYEKGRGGTKAQSHRVRKDFKAQPSINHGKSIVPSIEPTWTPLDKRARQKLTFATHGSEKQTKLIWRHQSSPSVGCGFPKRYQEEAP</sequence>
<proteinExistence type="predicted"/>
<dbReference type="InterPro" id="IPR038824">
    <property type="entry name" value="SHOC1-like"/>
</dbReference>
<feature type="region of interest" description="Disordered" evidence="1">
    <location>
        <begin position="1"/>
        <end position="111"/>
    </location>
</feature>
<evidence type="ECO:0000256" key="1">
    <source>
        <dbReference type="SAM" id="MobiDB-lite"/>
    </source>
</evidence>
<dbReference type="AlphaFoldDB" id="A0A811Q3X6"/>
<evidence type="ECO:0000313" key="3">
    <source>
        <dbReference type="Proteomes" id="UP000604825"/>
    </source>
</evidence>
<dbReference type="EMBL" id="CAJGYO010000008">
    <property type="protein sequence ID" value="CAD6250107.1"/>
    <property type="molecule type" value="Genomic_DNA"/>
</dbReference>
<feature type="compositionally biased region" description="Polar residues" evidence="1">
    <location>
        <begin position="12"/>
        <end position="23"/>
    </location>
</feature>
<reference evidence="2" key="1">
    <citation type="submission" date="2020-10" db="EMBL/GenBank/DDBJ databases">
        <authorList>
            <person name="Han B."/>
            <person name="Lu T."/>
            <person name="Zhao Q."/>
            <person name="Huang X."/>
            <person name="Zhao Y."/>
        </authorList>
    </citation>
    <scope>NUCLEOTIDE SEQUENCE</scope>
</reference>
<dbReference type="OrthoDB" id="10632551at2759"/>
<evidence type="ECO:0000313" key="2">
    <source>
        <dbReference type="EMBL" id="CAD6250107.1"/>
    </source>
</evidence>
<dbReference type="PANTHER" id="PTHR35764:SF1">
    <property type="entry name" value="PROTEIN SHORTAGE IN CHIASMATA 1"/>
    <property type="match status" value="1"/>
</dbReference>
<dbReference type="GO" id="GO:0000712">
    <property type="term" value="P:resolution of meiotic recombination intermediates"/>
    <property type="evidence" value="ECO:0007669"/>
    <property type="project" value="TreeGrafter"/>
</dbReference>
<comment type="caution">
    <text evidence="2">The sequence shown here is derived from an EMBL/GenBank/DDBJ whole genome shotgun (WGS) entry which is preliminary data.</text>
</comment>
<feature type="compositionally biased region" description="Polar residues" evidence="1">
    <location>
        <begin position="67"/>
        <end position="78"/>
    </location>
</feature>
<dbReference type="Proteomes" id="UP000604825">
    <property type="component" value="Unassembled WGS sequence"/>
</dbReference>
<accession>A0A811Q3X6</accession>
<gene>
    <name evidence="2" type="ORF">NCGR_LOCUS33901</name>
</gene>
<feature type="compositionally biased region" description="Polar residues" evidence="1">
    <location>
        <begin position="42"/>
        <end position="57"/>
    </location>
</feature>
<name>A0A811Q3X6_9POAL</name>
<dbReference type="PANTHER" id="PTHR35764">
    <property type="entry name" value="PROTEIN SHORTAGE IN CHIASMATA 1"/>
    <property type="match status" value="1"/>
</dbReference>
<protein>
    <submittedName>
        <fullName evidence="2">Uncharacterized protein</fullName>
    </submittedName>
</protein>